<evidence type="ECO:0000259" key="21">
    <source>
        <dbReference type="Pfam" id="PF00391"/>
    </source>
</evidence>
<organism evidence="24 25">
    <name type="scientific">Caldibacillus thermoamylovorans</name>
    <dbReference type="NCBI Taxonomy" id="35841"/>
    <lineage>
        <taxon>Bacteria</taxon>
        <taxon>Bacillati</taxon>
        <taxon>Bacillota</taxon>
        <taxon>Bacilli</taxon>
        <taxon>Bacillales</taxon>
        <taxon>Bacillaceae</taxon>
        <taxon>Caldibacillus</taxon>
    </lineage>
</organism>
<evidence type="ECO:0000256" key="10">
    <source>
        <dbReference type="ARBA" id="ARBA00022597"/>
    </source>
</evidence>
<dbReference type="GO" id="GO:0016301">
    <property type="term" value="F:kinase activity"/>
    <property type="evidence" value="ECO:0007669"/>
    <property type="project" value="UniProtKB-KW"/>
</dbReference>
<keyword evidence="11 17" id="KW-0808">Transferase</keyword>
<evidence type="ECO:0000256" key="4">
    <source>
        <dbReference type="ARBA" id="ARBA00004496"/>
    </source>
</evidence>
<dbReference type="InterPro" id="IPR018274">
    <property type="entry name" value="PEP_util_AS"/>
</dbReference>
<dbReference type="Gene3D" id="1.10.274.10">
    <property type="entry name" value="PtsI, HPr-binding domain"/>
    <property type="match status" value="1"/>
</dbReference>
<dbReference type="InterPro" id="IPR036637">
    <property type="entry name" value="Phosphohistidine_dom_sf"/>
</dbReference>
<dbReference type="InterPro" id="IPR024692">
    <property type="entry name" value="PTS_EI"/>
</dbReference>
<dbReference type="EMBL" id="CCRF01000022">
    <property type="protein sequence ID" value="CEE00461.1"/>
    <property type="molecule type" value="Genomic_DNA"/>
</dbReference>
<dbReference type="PRINTS" id="PR01736">
    <property type="entry name" value="PHPHTRNFRASE"/>
</dbReference>
<sequence>MSTWITGIAASSGIAIGKAYRLVEPDLSFQKTTVEDSEKEISRFRDSLRIAKSQLEAIRDHAREALGPDKAEIFEAHLLILNDPEIVAPIEDKIKNEKMNAEAALQETTDMFIGIFEQMDNEYMRERAADIRDVRKRVLAGLLNVTIPNPSMISEEVIIVAEDLTPSDTAQLNRKFVKGFTTDIGGRTSHSAIMARSLEIPAVVGTKTATKDIQNGDFLILDGLSGEVHINPTEELIEEYKKKQADYEAQLAEWAKLVNEPSISKDGVQVELVANIGTPKDVEGALHNGAEGVGLFRTEFLYMGRDELPSEEDQFAAYKAVLEGMEGRPVVVRTLDIGGDKKLSYLPLPEEMNPFLGHRAIRLCLDRTDIFRTQLRALLRASVYGKLKVMFPMIATLNEFREAKKLFLEEKDNLAKEGIPTADHIELGIMVEIPSTAVLADQFAKEVDFFSIGTNDLIQYTMAADRMNEQVSYLYQPYNPSILRLVKMVIDASHKEGKWTGMCGEMAGDETAVPLLLGLGLDEFSMSATSILKARSLIRKLSKAEMEKLAQEALQKSTVEEVIELVKNAVK</sequence>
<evidence type="ECO:0000256" key="7">
    <source>
        <dbReference type="ARBA" id="ARBA00016544"/>
    </source>
</evidence>
<comment type="subcellular location">
    <subcellularLocation>
        <location evidence="4 17">Cytoplasm</location>
    </subcellularLocation>
</comment>
<gene>
    <name evidence="24" type="primary">ptsI</name>
    <name evidence="24" type="ORF">BT1A1_0606</name>
</gene>
<dbReference type="NCBIfam" id="TIGR01417">
    <property type="entry name" value="PTS_I_fam"/>
    <property type="match status" value="1"/>
</dbReference>
<evidence type="ECO:0000256" key="19">
    <source>
        <dbReference type="PIRSR" id="PIRSR000732-2"/>
    </source>
</evidence>
<dbReference type="InterPro" id="IPR006318">
    <property type="entry name" value="PTS_EI-like"/>
</dbReference>
<dbReference type="PIRSF" id="PIRSF000732">
    <property type="entry name" value="PTS_enzyme_I"/>
    <property type="match status" value="1"/>
</dbReference>
<comment type="cofactor">
    <cofactor evidence="2 17 20">
        <name>Mg(2+)</name>
        <dbReference type="ChEBI" id="CHEBI:18420"/>
    </cofactor>
</comment>
<evidence type="ECO:0000256" key="3">
    <source>
        <dbReference type="ARBA" id="ARBA00002728"/>
    </source>
</evidence>
<keyword evidence="25" id="KW-1185">Reference proteome</keyword>
<evidence type="ECO:0000256" key="1">
    <source>
        <dbReference type="ARBA" id="ARBA00000683"/>
    </source>
</evidence>
<comment type="function">
    <text evidence="3 17">General (non sugar-specific) component of the phosphoenolpyruvate-dependent sugar phosphotransferase system (sugar PTS). This major carbohydrate active-transport system catalyzes the phosphorylation of incoming sugar substrates concomitantly with their translocation across the cell membrane. Enzyme I transfers the phosphoryl group from phosphoenolpyruvate (PEP) to the phosphoryl carrier protein (HPr).</text>
</comment>
<feature type="binding site" evidence="20">
    <location>
        <position position="432"/>
    </location>
    <ligand>
        <name>Mg(2+)</name>
        <dbReference type="ChEBI" id="CHEBI:18420"/>
    </ligand>
</feature>
<dbReference type="STRING" id="35841.B4167_1112"/>
<dbReference type="FunFam" id="3.20.20.60:FF:000007">
    <property type="entry name" value="Phosphoenolpyruvate-protein phosphotransferase"/>
    <property type="match status" value="1"/>
</dbReference>
<feature type="binding site" evidence="19">
    <location>
        <begin position="455"/>
        <end position="456"/>
    </location>
    <ligand>
        <name>phosphoenolpyruvate</name>
        <dbReference type="ChEBI" id="CHEBI:58702"/>
    </ligand>
</feature>
<keyword evidence="12 17" id="KW-0598">Phosphotransferase system</keyword>
<name>A0A090IQY0_9BACI</name>
<dbReference type="GO" id="GO:0008965">
    <property type="term" value="F:phosphoenolpyruvate-protein phosphotransferase activity"/>
    <property type="evidence" value="ECO:0007669"/>
    <property type="project" value="UniProtKB-EC"/>
</dbReference>
<evidence type="ECO:0000256" key="6">
    <source>
        <dbReference type="ARBA" id="ARBA00012232"/>
    </source>
</evidence>
<keyword evidence="9 17" id="KW-0963">Cytoplasm</keyword>
<dbReference type="GO" id="GO:0046872">
    <property type="term" value="F:metal ion binding"/>
    <property type="evidence" value="ECO:0007669"/>
    <property type="project" value="UniProtKB-KW"/>
</dbReference>
<evidence type="ECO:0000256" key="15">
    <source>
        <dbReference type="ARBA" id="ARBA00022842"/>
    </source>
</evidence>
<evidence type="ECO:0000256" key="16">
    <source>
        <dbReference type="ARBA" id="ARBA00033235"/>
    </source>
</evidence>
<evidence type="ECO:0000256" key="12">
    <source>
        <dbReference type="ARBA" id="ARBA00022683"/>
    </source>
</evidence>
<dbReference type="PROSITE" id="PS00742">
    <property type="entry name" value="PEP_ENZYMES_2"/>
    <property type="match status" value="1"/>
</dbReference>
<keyword evidence="14 17" id="KW-0418">Kinase</keyword>
<dbReference type="PANTHER" id="PTHR46244:SF3">
    <property type="entry name" value="PHOSPHOENOLPYRUVATE-PROTEIN PHOSPHOTRANSFERASE"/>
    <property type="match status" value="1"/>
</dbReference>
<dbReference type="GO" id="GO:0005737">
    <property type="term" value="C:cytoplasm"/>
    <property type="evidence" value="ECO:0007669"/>
    <property type="project" value="UniProtKB-SubCell"/>
</dbReference>
<evidence type="ECO:0000256" key="2">
    <source>
        <dbReference type="ARBA" id="ARBA00001946"/>
    </source>
</evidence>
<evidence type="ECO:0000256" key="20">
    <source>
        <dbReference type="PIRSR" id="PIRSR000732-3"/>
    </source>
</evidence>
<dbReference type="PROSITE" id="PS00370">
    <property type="entry name" value="PEP_ENZYMES_PHOS_SITE"/>
    <property type="match status" value="1"/>
</dbReference>
<dbReference type="RefSeq" id="WP_034767944.1">
    <property type="nucleotide sequence ID" value="NZ_CCRF01000022.1"/>
</dbReference>
<comment type="similarity">
    <text evidence="5 17">Belongs to the PEP-utilizing enzyme family.</text>
</comment>
<evidence type="ECO:0000256" key="11">
    <source>
        <dbReference type="ARBA" id="ARBA00022679"/>
    </source>
</evidence>
<feature type="binding site" evidence="19">
    <location>
        <position position="297"/>
    </location>
    <ligand>
        <name>phosphoenolpyruvate</name>
        <dbReference type="ChEBI" id="CHEBI:58702"/>
    </ligand>
</feature>
<feature type="binding site" evidence="19">
    <location>
        <position position="466"/>
    </location>
    <ligand>
        <name>phosphoenolpyruvate</name>
        <dbReference type="ChEBI" id="CHEBI:58702"/>
    </ligand>
</feature>
<reference evidence="24 25" key="1">
    <citation type="submission" date="2014-07" db="EMBL/GenBank/DDBJ databases">
        <authorList>
            <person name="Wibberg Daniel"/>
        </authorList>
    </citation>
    <scope>NUCLEOTIDE SEQUENCE [LARGE SCALE GENOMIC DNA]</scope>
</reference>
<dbReference type="Pfam" id="PF02896">
    <property type="entry name" value="PEP-utilizers_C"/>
    <property type="match status" value="1"/>
</dbReference>
<dbReference type="PATRIC" id="fig|35841.6.peg.1162"/>
<evidence type="ECO:0000256" key="8">
    <source>
        <dbReference type="ARBA" id="ARBA00022448"/>
    </source>
</evidence>
<dbReference type="InterPro" id="IPR023151">
    <property type="entry name" value="PEP_util_CS"/>
</dbReference>
<dbReference type="InterPro" id="IPR008279">
    <property type="entry name" value="PEP-util_enz_mobile_dom"/>
</dbReference>
<evidence type="ECO:0000256" key="13">
    <source>
        <dbReference type="ARBA" id="ARBA00022723"/>
    </source>
</evidence>
<keyword evidence="10 17" id="KW-0762">Sugar transport</keyword>
<evidence type="ECO:0000256" key="5">
    <source>
        <dbReference type="ARBA" id="ARBA00007837"/>
    </source>
</evidence>
<dbReference type="SUPFAM" id="SSF51621">
    <property type="entry name" value="Phosphoenolpyruvate/pyruvate domain"/>
    <property type="match status" value="1"/>
</dbReference>
<evidence type="ECO:0000313" key="24">
    <source>
        <dbReference type="EMBL" id="CEE00461.1"/>
    </source>
</evidence>
<dbReference type="InterPro" id="IPR000121">
    <property type="entry name" value="PEP_util_C"/>
</dbReference>
<comment type="catalytic activity">
    <reaction evidence="1 17">
        <text>L-histidyl-[protein] + phosphoenolpyruvate = N(pros)-phospho-L-histidyl-[protein] + pyruvate</text>
        <dbReference type="Rhea" id="RHEA:23880"/>
        <dbReference type="Rhea" id="RHEA-COMP:9745"/>
        <dbReference type="Rhea" id="RHEA-COMP:9746"/>
        <dbReference type="ChEBI" id="CHEBI:15361"/>
        <dbReference type="ChEBI" id="CHEBI:29979"/>
        <dbReference type="ChEBI" id="CHEBI:58702"/>
        <dbReference type="ChEBI" id="CHEBI:64837"/>
        <dbReference type="EC" id="2.7.3.9"/>
    </reaction>
</comment>
<dbReference type="Pfam" id="PF00391">
    <property type="entry name" value="PEP-utilizers"/>
    <property type="match status" value="1"/>
</dbReference>
<keyword evidence="15 17" id="KW-0460">Magnesium</keyword>
<keyword evidence="8 17" id="KW-0813">Transport</keyword>
<dbReference type="InterPro" id="IPR008731">
    <property type="entry name" value="PTS_EIN"/>
</dbReference>
<keyword evidence="24" id="KW-0670">Pyruvate</keyword>
<evidence type="ECO:0000259" key="23">
    <source>
        <dbReference type="Pfam" id="PF05524"/>
    </source>
</evidence>
<evidence type="ECO:0000256" key="14">
    <source>
        <dbReference type="ARBA" id="ARBA00022777"/>
    </source>
</evidence>
<dbReference type="Proteomes" id="UP000040576">
    <property type="component" value="Unassembled WGS sequence"/>
</dbReference>
<keyword evidence="13 17" id="KW-0479">Metal-binding</keyword>
<dbReference type="FunFam" id="1.10.274.10:FF:000001">
    <property type="entry name" value="Phosphoenolpyruvate-protein phosphotransferase"/>
    <property type="match status" value="1"/>
</dbReference>
<dbReference type="Gene3D" id="3.20.20.60">
    <property type="entry name" value="Phosphoenolpyruvate-binding domains"/>
    <property type="match status" value="1"/>
</dbReference>
<evidence type="ECO:0000313" key="25">
    <source>
        <dbReference type="Proteomes" id="UP000040576"/>
    </source>
</evidence>
<dbReference type="eggNOG" id="COG1080">
    <property type="taxonomic scope" value="Bacteria"/>
</dbReference>
<dbReference type="Pfam" id="PF05524">
    <property type="entry name" value="PEP-utilisers_N"/>
    <property type="match status" value="1"/>
</dbReference>
<feature type="active site" description="Tele-phosphohistidine intermediate" evidence="18">
    <location>
        <position position="190"/>
    </location>
</feature>
<dbReference type="InterPro" id="IPR036618">
    <property type="entry name" value="PtsI_HPr-bd_sf"/>
</dbReference>
<dbReference type="AlphaFoldDB" id="A0A090IQY0"/>
<evidence type="ECO:0000259" key="22">
    <source>
        <dbReference type="Pfam" id="PF02896"/>
    </source>
</evidence>
<accession>A0A090IQY0</accession>
<feature type="domain" description="Phosphotransferase system enzyme I N-terminal" evidence="23">
    <location>
        <begin position="6"/>
        <end position="127"/>
    </location>
</feature>
<dbReference type="Gene3D" id="3.50.30.10">
    <property type="entry name" value="Phosphohistidine domain"/>
    <property type="match status" value="1"/>
</dbReference>
<feature type="active site" description="Proton donor" evidence="18">
    <location>
        <position position="503"/>
    </location>
</feature>
<evidence type="ECO:0000256" key="18">
    <source>
        <dbReference type="PIRSR" id="PIRSR000732-1"/>
    </source>
</evidence>
<dbReference type="SUPFAM" id="SSF52009">
    <property type="entry name" value="Phosphohistidine domain"/>
    <property type="match status" value="1"/>
</dbReference>
<dbReference type="InterPro" id="IPR050499">
    <property type="entry name" value="PEP-utilizing_PTS_enzyme"/>
</dbReference>
<dbReference type="InterPro" id="IPR040442">
    <property type="entry name" value="Pyrv_kinase-like_dom_sf"/>
</dbReference>
<feature type="binding site" evidence="19">
    <location>
        <position position="333"/>
    </location>
    <ligand>
        <name>phosphoenolpyruvate</name>
        <dbReference type="ChEBI" id="CHEBI:58702"/>
    </ligand>
</feature>
<feature type="binding site" evidence="20">
    <location>
        <position position="456"/>
    </location>
    <ligand>
        <name>Mg(2+)</name>
        <dbReference type="ChEBI" id="CHEBI:18420"/>
    </ligand>
</feature>
<feature type="domain" description="PEP-utilising enzyme C-terminal" evidence="22">
    <location>
        <begin position="252"/>
        <end position="541"/>
    </location>
</feature>
<dbReference type="InterPro" id="IPR015813">
    <property type="entry name" value="Pyrv/PenolPyrv_kinase-like_dom"/>
</dbReference>
<dbReference type="EC" id="2.7.3.9" evidence="6 17"/>
<dbReference type="SUPFAM" id="SSF47831">
    <property type="entry name" value="Enzyme I of the PEP:sugar phosphotransferase system HPr-binding (sub)domain"/>
    <property type="match status" value="1"/>
</dbReference>
<protein>
    <recommendedName>
        <fullName evidence="7 17">Phosphoenolpyruvate-protein phosphotransferase</fullName>
        <ecNumber evidence="6 17">2.7.3.9</ecNumber>
    </recommendedName>
    <alternativeName>
        <fullName evidence="16 17">Phosphotransferase system, enzyme I</fullName>
    </alternativeName>
</protein>
<dbReference type="GO" id="GO:0009401">
    <property type="term" value="P:phosphoenolpyruvate-dependent sugar phosphotransferase system"/>
    <property type="evidence" value="ECO:0007669"/>
    <property type="project" value="UniProtKB-KW"/>
</dbReference>
<dbReference type="PANTHER" id="PTHR46244">
    <property type="entry name" value="PHOSPHOENOLPYRUVATE-PROTEIN PHOSPHOTRANSFERASE"/>
    <property type="match status" value="1"/>
</dbReference>
<feature type="domain" description="PEP-utilising enzyme mobile" evidence="21">
    <location>
        <begin position="154"/>
        <end position="226"/>
    </location>
</feature>
<proteinExistence type="inferred from homology"/>
<evidence type="ECO:0000256" key="9">
    <source>
        <dbReference type="ARBA" id="ARBA00022490"/>
    </source>
</evidence>
<evidence type="ECO:0000256" key="17">
    <source>
        <dbReference type="PIRNR" id="PIRNR000732"/>
    </source>
</evidence>